<protein>
    <submittedName>
        <fullName evidence="2">Uncharacterized protein</fullName>
    </submittedName>
</protein>
<dbReference type="EMBL" id="ABXH02000005">
    <property type="protein sequence ID" value="EEP44807.1"/>
    <property type="molecule type" value="Genomic_DNA"/>
</dbReference>
<name>C4F8D5_9ACTN</name>
<dbReference type="HOGENOM" id="CLU_2768701_0_0_11"/>
<reference evidence="2 3" key="1">
    <citation type="submission" date="2009-04" db="EMBL/GenBank/DDBJ databases">
        <authorList>
            <person name="Weinstock G."/>
            <person name="Sodergren E."/>
            <person name="Clifton S."/>
            <person name="Fulton L."/>
            <person name="Fulton B."/>
            <person name="Courtney L."/>
            <person name="Fronick C."/>
            <person name="Harrison M."/>
            <person name="Strong C."/>
            <person name="Farmer C."/>
            <person name="Delahaunty K."/>
            <person name="Markovic C."/>
            <person name="Hall O."/>
            <person name="Minx P."/>
            <person name="Tomlinson C."/>
            <person name="Mitreva M."/>
            <person name="Nelson J."/>
            <person name="Hou S."/>
            <person name="Wollam A."/>
            <person name="Pepin K.H."/>
            <person name="Johnson M."/>
            <person name="Bhonagiri V."/>
            <person name="Nash W.E."/>
            <person name="Warren W."/>
            <person name="Chinwalla A."/>
            <person name="Mardis E.R."/>
            <person name="Wilson R.K."/>
        </authorList>
    </citation>
    <scope>NUCLEOTIDE SEQUENCE [LARGE SCALE GENOMIC DNA]</scope>
    <source>
        <strain evidence="2 3">DSM 13280</strain>
    </source>
</reference>
<dbReference type="RefSeq" id="WP_006722550.1">
    <property type="nucleotide sequence ID" value="NZ_GG692710.1"/>
</dbReference>
<proteinExistence type="predicted"/>
<dbReference type="STRING" id="521003.COLINT_02306"/>
<keyword evidence="1" id="KW-0812">Transmembrane</keyword>
<comment type="caution">
    <text evidence="2">The sequence shown here is derived from an EMBL/GenBank/DDBJ whole genome shotgun (WGS) entry which is preliminary data.</text>
</comment>
<sequence>MKESVKPRVSIRWPLIACQFSLLAIREMPGVGQSADDALLLAFIFFGGAVVGANVCSAAFGRCTRGKVA</sequence>
<evidence type="ECO:0000256" key="1">
    <source>
        <dbReference type="SAM" id="Phobius"/>
    </source>
</evidence>
<keyword evidence="1" id="KW-0472">Membrane</keyword>
<gene>
    <name evidence="2" type="ORF">COLINT_02306</name>
</gene>
<evidence type="ECO:0000313" key="3">
    <source>
        <dbReference type="Proteomes" id="UP000003295"/>
    </source>
</evidence>
<keyword evidence="1" id="KW-1133">Transmembrane helix</keyword>
<organism evidence="2 3">
    <name type="scientific">Collinsella intestinalis DSM 13280</name>
    <dbReference type="NCBI Taxonomy" id="521003"/>
    <lineage>
        <taxon>Bacteria</taxon>
        <taxon>Bacillati</taxon>
        <taxon>Actinomycetota</taxon>
        <taxon>Coriobacteriia</taxon>
        <taxon>Coriobacteriales</taxon>
        <taxon>Coriobacteriaceae</taxon>
        <taxon>Collinsella</taxon>
    </lineage>
</organism>
<dbReference type="Proteomes" id="UP000003295">
    <property type="component" value="Unassembled WGS sequence"/>
</dbReference>
<feature type="transmembrane region" description="Helical" evidence="1">
    <location>
        <begin position="44"/>
        <end position="63"/>
    </location>
</feature>
<dbReference type="AlphaFoldDB" id="C4F8D5"/>
<accession>C4F8D5</accession>
<evidence type="ECO:0000313" key="2">
    <source>
        <dbReference type="EMBL" id="EEP44807.1"/>
    </source>
</evidence>